<dbReference type="InterPro" id="IPR016040">
    <property type="entry name" value="NAD(P)-bd_dom"/>
</dbReference>
<dbReference type="SUPFAM" id="SSF51735">
    <property type="entry name" value="NAD(P)-binding Rossmann-fold domains"/>
    <property type="match status" value="1"/>
</dbReference>
<evidence type="ECO:0000259" key="1">
    <source>
        <dbReference type="Pfam" id="PF13460"/>
    </source>
</evidence>
<dbReference type="PANTHER" id="PTHR47129">
    <property type="entry name" value="QUINONE OXIDOREDUCTASE 2"/>
    <property type="match status" value="1"/>
</dbReference>
<evidence type="ECO:0000313" key="2">
    <source>
        <dbReference type="EMBL" id="SFC91543.1"/>
    </source>
</evidence>
<sequence length="297" mass="30881">MSNSIKGPFIVTGACGQLGSHVIENLLAQGAEPLVAMTRTPEKLESLRARGVDVRAGDFNDPATLGAAFAGGGRLLIISTDDLEPGKRLAAHRNAIAAAREAGVSHIVYTSLTNPDEDNPIGFAVDHRETEALIEQTGIPHTILRNCLYADLLLMSGQQAIGAGALYAAAGDGKAGYATRADCARAAAAALLSETGSTLRDITGPEAVGHAEIAAILSEVAGKDIPYVPITRDALVEAMKEHGLPEFMANVFSSFDVAIAQGNLDVASDDVEQLTGQKPQSVRDFLMANKAALLGQA</sequence>
<protein>
    <submittedName>
        <fullName evidence="2">NAD(P)H dehydrogenase (Quinone)</fullName>
    </submittedName>
</protein>
<dbReference type="Pfam" id="PF13460">
    <property type="entry name" value="NAD_binding_10"/>
    <property type="match status" value="1"/>
</dbReference>
<dbReference type="RefSeq" id="WP_093361824.1">
    <property type="nucleotide sequence ID" value="NZ_FOLG01000011.1"/>
</dbReference>
<proteinExistence type="predicted"/>
<gene>
    <name evidence="2" type="ORF">SAMN04488094_11186</name>
</gene>
<organism evidence="2 3">
    <name type="scientific">Tropicimonas isoalkanivorans</name>
    <dbReference type="NCBI Taxonomy" id="441112"/>
    <lineage>
        <taxon>Bacteria</taxon>
        <taxon>Pseudomonadati</taxon>
        <taxon>Pseudomonadota</taxon>
        <taxon>Alphaproteobacteria</taxon>
        <taxon>Rhodobacterales</taxon>
        <taxon>Roseobacteraceae</taxon>
        <taxon>Tropicimonas</taxon>
    </lineage>
</organism>
<dbReference type="OrthoDB" id="7771794at2"/>
<accession>A0A1I1N9U7</accession>
<dbReference type="PANTHER" id="PTHR47129:SF1">
    <property type="entry name" value="NMRA-LIKE DOMAIN-CONTAINING PROTEIN"/>
    <property type="match status" value="1"/>
</dbReference>
<dbReference type="InterPro" id="IPR052718">
    <property type="entry name" value="NmrA-type_oxidoreductase"/>
</dbReference>
<keyword evidence="3" id="KW-1185">Reference proteome</keyword>
<reference evidence="2 3" key="1">
    <citation type="submission" date="2016-10" db="EMBL/GenBank/DDBJ databases">
        <authorList>
            <person name="de Groot N.N."/>
        </authorList>
    </citation>
    <scope>NUCLEOTIDE SEQUENCE [LARGE SCALE GENOMIC DNA]</scope>
    <source>
        <strain evidence="2 3">DSM 19548</strain>
    </source>
</reference>
<dbReference type="Proteomes" id="UP000198728">
    <property type="component" value="Unassembled WGS sequence"/>
</dbReference>
<dbReference type="InterPro" id="IPR036291">
    <property type="entry name" value="NAD(P)-bd_dom_sf"/>
</dbReference>
<dbReference type="EMBL" id="FOLG01000011">
    <property type="protein sequence ID" value="SFC91543.1"/>
    <property type="molecule type" value="Genomic_DNA"/>
</dbReference>
<name>A0A1I1N9U7_9RHOB</name>
<dbReference type="AlphaFoldDB" id="A0A1I1N9U7"/>
<evidence type="ECO:0000313" key="3">
    <source>
        <dbReference type="Proteomes" id="UP000198728"/>
    </source>
</evidence>
<feature type="domain" description="NAD(P)-binding" evidence="1">
    <location>
        <begin position="13"/>
        <end position="192"/>
    </location>
</feature>
<dbReference type="Gene3D" id="3.40.50.720">
    <property type="entry name" value="NAD(P)-binding Rossmann-like Domain"/>
    <property type="match status" value="1"/>
</dbReference>
<dbReference type="STRING" id="441112.SAMN04488094_11186"/>
<dbReference type="Gene3D" id="3.90.25.10">
    <property type="entry name" value="UDP-galactose 4-epimerase, domain 1"/>
    <property type="match status" value="1"/>
</dbReference>